<keyword evidence="2" id="KW-0813">Transport</keyword>
<evidence type="ECO:0000256" key="4">
    <source>
        <dbReference type="ARBA" id="ARBA00022989"/>
    </source>
</evidence>
<feature type="transmembrane region" description="Helical" evidence="6">
    <location>
        <begin position="136"/>
        <end position="155"/>
    </location>
</feature>
<evidence type="ECO:0000256" key="5">
    <source>
        <dbReference type="ARBA" id="ARBA00023136"/>
    </source>
</evidence>
<dbReference type="SUPFAM" id="SSF103473">
    <property type="entry name" value="MFS general substrate transporter"/>
    <property type="match status" value="1"/>
</dbReference>
<evidence type="ECO:0000313" key="8">
    <source>
        <dbReference type="EMBL" id="MDQ0493745.1"/>
    </source>
</evidence>
<feature type="transmembrane region" description="Helical" evidence="6">
    <location>
        <begin position="102"/>
        <end position="124"/>
    </location>
</feature>
<comment type="caution">
    <text evidence="8">The sequence shown here is derived from an EMBL/GenBank/DDBJ whole genome shotgun (WGS) entry which is preliminary data.</text>
</comment>
<keyword evidence="9" id="KW-1185">Reference proteome</keyword>
<protein>
    <submittedName>
        <fullName evidence="8">MFS family arabinose efflux permease</fullName>
    </submittedName>
</protein>
<keyword evidence="4 6" id="KW-1133">Transmembrane helix</keyword>
<gene>
    <name evidence="8" type="ORF">QOZ95_001907</name>
</gene>
<feature type="transmembrane region" description="Helical" evidence="6">
    <location>
        <begin position="50"/>
        <end position="67"/>
    </location>
</feature>
<sequence>MKSNVRPGLTRGLIALMAAACGFAVANVYLNQTLLVDITGTFGATEAEVAIVTTLTQVGYALGNLILVPLGDIFERRRLILALLGVTSLSLVSAALSGSITWLIVSNFCLGFTTVIPQIIVPLAAGMADERNRGKVLGTVAIGLVCGILGARFVSGLVDSFWGWRSMYWISFGCTLLLALLIQLRFPVSKGTTSLPYRGLLLSLGPLFIKEGVLRRACLSQGMVFGSFSVFFTTIGFMLQAPPHSYSSAVVGLVGLVGIGGAIATPLIGRIIDKKGASFANKMCMLVALISFLIAAPAGHWLPALILAAFLLTVGTQANQVACQANIFNLSASARSRLNGLYMVCTFLGGALGSYLGVWAWSRWHWMGVCICGMVMISVGLSTALGNKKWREQPQTISS</sequence>
<feature type="transmembrane region" description="Helical" evidence="6">
    <location>
        <begin position="304"/>
        <end position="328"/>
    </location>
</feature>
<feature type="transmembrane region" description="Helical" evidence="6">
    <location>
        <begin position="12"/>
        <end position="30"/>
    </location>
</feature>
<evidence type="ECO:0000313" key="9">
    <source>
        <dbReference type="Proteomes" id="UP001242811"/>
    </source>
</evidence>
<dbReference type="CDD" id="cd17324">
    <property type="entry name" value="MFS_NepI_like"/>
    <property type="match status" value="1"/>
</dbReference>
<feature type="transmembrane region" description="Helical" evidence="6">
    <location>
        <begin position="79"/>
        <end position="96"/>
    </location>
</feature>
<comment type="subcellular location">
    <subcellularLocation>
        <location evidence="1">Cell membrane</location>
        <topology evidence="1">Multi-pass membrane protein</topology>
    </subcellularLocation>
</comment>
<feature type="transmembrane region" description="Helical" evidence="6">
    <location>
        <begin position="364"/>
        <end position="385"/>
    </location>
</feature>
<feature type="transmembrane region" description="Helical" evidence="6">
    <location>
        <begin position="167"/>
        <end position="188"/>
    </location>
</feature>
<feature type="transmembrane region" description="Helical" evidence="6">
    <location>
        <begin position="340"/>
        <end position="358"/>
    </location>
</feature>
<keyword evidence="3 6" id="KW-0812">Transmembrane</keyword>
<keyword evidence="5 6" id="KW-0472">Membrane</keyword>
<dbReference type="InterPro" id="IPR036259">
    <property type="entry name" value="MFS_trans_sf"/>
</dbReference>
<evidence type="ECO:0000256" key="6">
    <source>
        <dbReference type="SAM" id="Phobius"/>
    </source>
</evidence>
<feature type="transmembrane region" description="Helical" evidence="6">
    <location>
        <begin position="245"/>
        <end position="267"/>
    </location>
</feature>
<feature type="transmembrane region" description="Helical" evidence="6">
    <location>
        <begin position="218"/>
        <end position="239"/>
    </location>
</feature>
<accession>A0ABU0KWC0</accession>
<dbReference type="PROSITE" id="PS50850">
    <property type="entry name" value="MFS"/>
    <property type="match status" value="1"/>
</dbReference>
<evidence type="ECO:0000259" key="7">
    <source>
        <dbReference type="PROSITE" id="PS50850"/>
    </source>
</evidence>
<feature type="transmembrane region" description="Helical" evidence="6">
    <location>
        <begin position="279"/>
        <end position="298"/>
    </location>
</feature>
<dbReference type="InterPro" id="IPR011701">
    <property type="entry name" value="MFS"/>
</dbReference>
<feature type="domain" description="Major facilitator superfamily (MFS) profile" evidence="7">
    <location>
        <begin position="10"/>
        <end position="399"/>
    </location>
</feature>
<evidence type="ECO:0000256" key="3">
    <source>
        <dbReference type="ARBA" id="ARBA00022692"/>
    </source>
</evidence>
<dbReference type="PANTHER" id="PTHR42910">
    <property type="entry name" value="TRANSPORTER SCO4007-RELATED"/>
    <property type="match status" value="1"/>
</dbReference>
<dbReference type="Gene3D" id="1.20.1250.20">
    <property type="entry name" value="MFS general substrate transporter like domains"/>
    <property type="match status" value="1"/>
</dbReference>
<organism evidence="8 9">
    <name type="scientific">Paenibacillus brasilensis</name>
    <dbReference type="NCBI Taxonomy" id="128574"/>
    <lineage>
        <taxon>Bacteria</taxon>
        <taxon>Bacillati</taxon>
        <taxon>Bacillota</taxon>
        <taxon>Bacilli</taxon>
        <taxon>Bacillales</taxon>
        <taxon>Paenibacillaceae</taxon>
        <taxon>Paenibacillus</taxon>
    </lineage>
</organism>
<evidence type="ECO:0000256" key="1">
    <source>
        <dbReference type="ARBA" id="ARBA00004651"/>
    </source>
</evidence>
<dbReference type="Proteomes" id="UP001242811">
    <property type="component" value="Unassembled WGS sequence"/>
</dbReference>
<dbReference type="Pfam" id="PF07690">
    <property type="entry name" value="MFS_1"/>
    <property type="match status" value="1"/>
</dbReference>
<dbReference type="InterPro" id="IPR020846">
    <property type="entry name" value="MFS_dom"/>
</dbReference>
<dbReference type="EMBL" id="JAUSWA010000009">
    <property type="protein sequence ID" value="MDQ0493745.1"/>
    <property type="molecule type" value="Genomic_DNA"/>
</dbReference>
<name>A0ABU0KWC0_9BACL</name>
<evidence type="ECO:0000256" key="2">
    <source>
        <dbReference type="ARBA" id="ARBA00022448"/>
    </source>
</evidence>
<proteinExistence type="predicted"/>
<reference evidence="8 9" key="1">
    <citation type="submission" date="2023-07" db="EMBL/GenBank/DDBJ databases">
        <title>Genomic Encyclopedia of Type Strains, Phase IV (KMG-IV): sequencing the most valuable type-strain genomes for metagenomic binning, comparative biology and taxonomic classification.</title>
        <authorList>
            <person name="Goeker M."/>
        </authorList>
    </citation>
    <scope>NUCLEOTIDE SEQUENCE [LARGE SCALE GENOMIC DNA]</scope>
    <source>
        <strain evidence="8 9">DSM 14914</strain>
    </source>
</reference>
<dbReference type="PANTHER" id="PTHR42910:SF1">
    <property type="entry name" value="MAJOR FACILITATOR SUPERFAMILY (MFS) PROFILE DOMAIN-CONTAINING PROTEIN"/>
    <property type="match status" value="1"/>
</dbReference>